<keyword evidence="1" id="KW-0614">Plasmid</keyword>
<dbReference type="HOGENOM" id="CLU_843612_0_0_2"/>
<dbReference type="Proteomes" id="UP000006794">
    <property type="component" value="Plasmid pHALXA03"/>
</dbReference>
<keyword evidence="2" id="KW-1185">Reference proteome</keyword>
<dbReference type="AlphaFoldDB" id="F8DEP9"/>
<evidence type="ECO:0000313" key="1">
    <source>
        <dbReference type="EMBL" id="AEH39486.1"/>
    </source>
</evidence>
<gene>
    <name evidence="1" type="ordered locus">Halxa_0246</name>
</gene>
<dbReference type="RefSeq" id="WP_013876024.1">
    <property type="nucleotide sequence ID" value="NC_015659.1"/>
</dbReference>
<dbReference type="EMBL" id="CP002842">
    <property type="protein sequence ID" value="AEH39486.1"/>
    <property type="molecule type" value="Genomic_DNA"/>
</dbReference>
<dbReference type="KEGG" id="hxa:Halxa_0246"/>
<sequence length="329" mass="37286">MTDPKPIRRLEETGDGLRVVVKRVRELYGVCPDGRQNVLTREYPDFFTNTVPKKGGPERVRIGTATHIGDCEGWQIHGANAIYAEVPIEERPLSAAEQAWVGDGLVNRNAESVVEFTIPHPEDLRAAIVDQDLERFDCLEAVVPDHERRHAIVTDLQERLATENVRANQLHPRKGILTDVDPEWRPDDAHNEGKTREHLYDMAKMRNDAHLCDFESIVGYNYAAFRNARYRVLGKHEPDLDPYELCALDVAGYPEWTYCRECGAVGPPAAFLQVDLERVDRTRRVCDRCANLNAGSEHCKTYTPENVAAARDERAQREGGQRNLAGEYE</sequence>
<geneLocation type="plasmid" evidence="1 2">
    <name>pHALXA03</name>
</geneLocation>
<evidence type="ECO:0000313" key="2">
    <source>
        <dbReference type="Proteomes" id="UP000006794"/>
    </source>
</evidence>
<organism evidence="1 2">
    <name type="scientific">Halopiger xanaduensis (strain DSM 18323 / JCM 14033 / SH-6)</name>
    <dbReference type="NCBI Taxonomy" id="797210"/>
    <lineage>
        <taxon>Archaea</taxon>
        <taxon>Methanobacteriati</taxon>
        <taxon>Methanobacteriota</taxon>
        <taxon>Stenosarchaea group</taxon>
        <taxon>Halobacteria</taxon>
        <taxon>Halobacteriales</taxon>
        <taxon>Natrialbaceae</taxon>
        <taxon>Halopiger</taxon>
    </lineage>
</organism>
<dbReference type="GeneID" id="10795600"/>
<dbReference type="OrthoDB" id="175021at2157"/>
<protein>
    <submittedName>
        <fullName evidence="1">Uncharacterized protein</fullName>
    </submittedName>
</protein>
<reference evidence="2" key="1">
    <citation type="journal article" date="2012" name="Stand. Genomic Sci.">
        <title>Complete genome sequence of Halopiger xanaduensis type strain (SH-6(T)).</title>
        <authorList>
            <person name="Anderson I."/>
            <person name="Tindall B.J."/>
            <person name="Rohde M."/>
            <person name="Lucas S."/>
            <person name="Han J."/>
            <person name="Lapidus A."/>
            <person name="Cheng J.F."/>
            <person name="Goodwin L."/>
            <person name="Pitluck S."/>
            <person name="Peters L."/>
            <person name="Pati A."/>
            <person name="Mikhailova N."/>
            <person name="Pagani I."/>
            <person name="Teshima H."/>
            <person name="Han C."/>
            <person name="Tapia R."/>
            <person name="Land M."/>
            <person name="Woyke T."/>
            <person name="Klenk H.P."/>
            <person name="Kyrpides N."/>
            <person name="Ivanova N."/>
        </authorList>
    </citation>
    <scope>NUCLEOTIDE SEQUENCE [LARGE SCALE GENOMIC DNA]</scope>
    <source>
        <strain evidence="2">DSM 18323 / JCM 14033 / SH-6</strain>
        <plasmid evidence="2">Plasmid pHALXA03</plasmid>
    </source>
</reference>
<proteinExistence type="predicted"/>
<name>F8DEP9_HALXS</name>
<accession>F8DEP9</accession>